<proteinExistence type="predicted"/>
<dbReference type="Proteomes" id="UP000075357">
    <property type="component" value="Unassembled WGS sequence"/>
</dbReference>
<evidence type="ECO:0000313" key="1">
    <source>
        <dbReference type="EMBL" id="KXZ57789.1"/>
    </source>
</evidence>
<evidence type="ECO:0008006" key="3">
    <source>
        <dbReference type="Google" id="ProtNLM"/>
    </source>
</evidence>
<dbReference type="EMBL" id="LRAD01000056">
    <property type="protein sequence ID" value="KXZ57789.1"/>
    <property type="molecule type" value="Genomic_DNA"/>
</dbReference>
<gene>
    <name evidence="1" type="ORF">Mlaev_02573</name>
</gene>
<dbReference type="RefSeq" id="WP_157557072.1">
    <property type="nucleotide sequence ID" value="NZ_BAABEE010000001.1"/>
</dbReference>
<reference evidence="1 2" key="1">
    <citation type="submission" date="2016-01" db="EMBL/GenBank/DDBJ databases">
        <title>Draft genome sequences of Microbacterium laevaniformans LCDC 91-0039 and the type strain of Microbacterium hominis LCDC 84-209.</title>
        <authorList>
            <person name="Bernier A.-M."/>
            <person name="Bernard K."/>
        </authorList>
    </citation>
    <scope>NUCLEOTIDE SEQUENCE [LARGE SCALE GENOMIC DNA]</scope>
    <source>
        <strain evidence="1 2">LCDC 91-0039</strain>
    </source>
</reference>
<name>A0A150H6N8_9MICO</name>
<accession>A0A150H6N8</accession>
<dbReference type="AlphaFoldDB" id="A0A150H6N8"/>
<evidence type="ECO:0000313" key="2">
    <source>
        <dbReference type="Proteomes" id="UP000075357"/>
    </source>
</evidence>
<sequence length="69" mass="7021">MTEPTTCCLADGNYCDVLVGLDGLRVIAVERRGRNALTVTVESPPGPVGCLGCGVLAIGQGRAPVPLTP</sequence>
<dbReference type="PATRIC" id="fig|36807.3.peg.2619"/>
<comment type="caution">
    <text evidence="1">The sequence shown here is derived from an EMBL/GenBank/DDBJ whole genome shotgun (WGS) entry which is preliminary data.</text>
</comment>
<keyword evidence="2" id="KW-1185">Reference proteome</keyword>
<organism evidence="1 2">
    <name type="scientific">Microbacterium laevaniformans</name>
    <dbReference type="NCBI Taxonomy" id="36807"/>
    <lineage>
        <taxon>Bacteria</taxon>
        <taxon>Bacillati</taxon>
        <taxon>Actinomycetota</taxon>
        <taxon>Actinomycetes</taxon>
        <taxon>Micrococcales</taxon>
        <taxon>Microbacteriaceae</taxon>
        <taxon>Microbacterium</taxon>
    </lineage>
</organism>
<protein>
    <recommendedName>
        <fullName evidence="3">ISL3 family transposase</fullName>
    </recommendedName>
</protein>